<feature type="chain" id="PRO_5008128616" evidence="1">
    <location>
        <begin position="22"/>
        <end position="489"/>
    </location>
</feature>
<evidence type="ECO:0000256" key="1">
    <source>
        <dbReference type="SAM" id="SignalP"/>
    </source>
</evidence>
<evidence type="ECO:0000313" key="3">
    <source>
        <dbReference type="Proteomes" id="UP000075883"/>
    </source>
</evidence>
<dbReference type="Proteomes" id="UP000075883">
    <property type="component" value="Unassembled WGS sequence"/>
</dbReference>
<organism evidence="2 3">
    <name type="scientific">Anopheles culicifacies</name>
    <dbReference type="NCBI Taxonomy" id="139723"/>
    <lineage>
        <taxon>Eukaryota</taxon>
        <taxon>Metazoa</taxon>
        <taxon>Ecdysozoa</taxon>
        <taxon>Arthropoda</taxon>
        <taxon>Hexapoda</taxon>
        <taxon>Insecta</taxon>
        <taxon>Pterygota</taxon>
        <taxon>Neoptera</taxon>
        <taxon>Endopterygota</taxon>
        <taxon>Diptera</taxon>
        <taxon>Nematocera</taxon>
        <taxon>Culicoidea</taxon>
        <taxon>Culicidae</taxon>
        <taxon>Anophelinae</taxon>
        <taxon>Anopheles</taxon>
        <taxon>culicifacies species complex</taxon>
    </lineage>
</organism>
<dbReference type="EnsemblMetazoa" id="ACUA023303-RA">
    <property type="protein sequence ID" value="ACUA023303-PA"/>
    <property type="gene ID" value="ACUA023303"/>
</dbReference>
<sequence>MESLSYIFWVLCVVQIITVNGRPDFATSFQFPATPRISQLSNDISSLFASLDDELTVSLSGSIPDSEEQRLLLVEFAENFGVSARAVTDELADSASSTSSMGTTLANVLTAYGQLVVFFNTNANNFLSSTHRDLGPYLTVELFSGLVRLVTSFPQVRMAIEALQARLQSASTAEDVPSDVLRSLARALQLLKAHVPLLVYTFQRVGINLQTAEIFMFFFNEKRSAGFMRETDAFFTELSAFEAAVGRKFTSAKEMFDSAGTQVETELTGEVESQANYMSMRNLLKSFTSDRSMFLDELKQAILLASTANRQAIGNEVTTTYYVGNSYTVESAALELAMQLISSKVYDRLCYMKYVALVEDLPTLGRVRLSECFHTELPRLQKLQELIETYSLMVSYDVEDLWHNLNPCRSQYAAVECLSMVSAHYPTLNAARVRDSETRAGNFFTSALTASLKRIERCFTRTNFFTFLNLVPSLEQDIRSCREAPCLKK</sequence>
<keyword evidence="1" id="KW-0732">Signal</keyword>
<reference evidence="3" key="1">
    <citation type="submission" date="2013-09" db="EMBL/GenBank/DDBJ databases">
        <title>The Genome Sequence of Anopheles culicifacies species A.</title>
        <authorList>
            <consortium name="The Broad Institute Genomics Platform"/>
            <person name="Neafsey D.E."/>
            <person name="Besansky N."/>
            <person name="Howell P."/>
            <person name="Walton C."/>
            <person name="Young S.K."/>
            <person name="Zeng Q."/>
            <person name="Gargeya S."/>
            <person name="Fitzgerald M."/>
            <person name="Haas B."/>
            <person name="Abouelleil A."/>
            <person name="Allen A.W."/>
            <person name="Alvarado L."/>
            <person name="Arachchi H.M."/>
            <person name="Berlin A.M."/>
            <person name="Chapman S.B."/>
            <person name="Gainer-Dewar J."/>
            <person name="Goldberg J."/>
            <person name="Griggs A."/>
            <person name="Gujja S."/>
            <person name="Hansen M."/>
            <person name="Howarth C."/>
            <person name="Imamovic A."/>
            <person name="Ireland A."/>
            <person name="Larimer J."/>
            <person name="McCowan C."/>
            <person name="Murphy C."/>
            <person name="Pearson M."/>
            <person name="Poon T.W."/>
            <person name="Priest M."/>
            <person name="Roberts A."/>
            <person name="Saif S."/>
            <person name="Shea T."/>
            <person name="Sisk P."/>
            <person name="Sykes S."/>
            <person name="Wortman J."/>
            <person name="Nusbaum C."/>
            <person name="Birren B."/>
        </authorList>
    </citation>
    <scope>NUCLEOTIDE SEQUENCE [LARGE SCALE GENOMIC DNA]</scope>
    <source>
        <strain evidence="3">A-37</strain>
    </source>
</reference>
<accession>A0A182MPN9</accession>
<proteinExistence type="predicted"/>
<name>A0A182MPN9_9DIPT</name>
<keyword evidence="3" id="KW-1185">Reference proteome</keyword>
<reference evidence="2" key="2">
    <citation type="submission" date="2020-05" db="UniProtKB">
        <authorList>
            <consortium name="EnsemblMetazoa"/>
        </authorList>
    </citation>
    <scope>IDENTIFICATION</scope>
    <source>
        <strain evidence="2">A-37</strain>
    </source>
</reference>
<feature type="signal peptide" evidence="1">
    <location>
        <begin position="1"/>
        <end position="21"/>
    </location>
</feature>
<evidence type="ECO:0000313" key="2">
    <source>
        <dbReference type="EnsemblMetazoa" id="ACUA023303-PA"/>
    </source>
</evidence>
<dbReference type="EMBL" id="AXCM01002156">
    <property type="status" value="NOT_ANNOTATED_CDS"/>
    <property type="molecule type" value="Genomic_DNA"/>
</dbReference>
<dbReference type="AlphaFoldDB" id="A0A182MPN9"/>
<protein>
    <submittedName>
        <fullName evidence="2">Uncharacterized protein</fullName>
    </submittedName>
</protein>
<dbReference type="VEuPathDB" id="VectorBase:ACUA023303"/>